<name>A0A316XHD4_9FLAO</name>
<evidence type="ECO:0008006" key="4">
    <source>
        <dbReference type="Google" id="ProtNLM"/>
    </source>
</evidence>
<feature type="transmembrane region" description="Helical" evidence="1">
    <location>
        <begin position="6"/>
        <end position="25"/>
    </location>
</feature>
<reference evidence="2 3" key="1">
    <citation type="submission" date="2018-04" db="EMBL/GenBank/DDBJ databases">
        <title>Draft Genome Sequence of Phosphate-Solubilizing Chryseobacterium sp. ISE14 that is a Biocontrol and Plant Growth-Promoting Rhizobacterium Isolated from Cucumber.</title>
        <authorList>
            <person name="Jeong J.-J."/>
            <person name="Sang M.K."/>
            <person name="Choi I.-G."/>
            <person name="Kim K.D."/>
        </authorList>
    </citation>
    <scope>NUCLEOTIDE SEQUENCE [LARGE SCALE GENOMIC DNA]</scope>
    <source>
        <strain evidence="2 3">ISE14</strain>
    </source>
</reference>
<proteinExistence type="predicted"/>
<keyword evidence="1" id="KW-1133">Transmembrane helix</keyword>
<evidence type="ECO:0000313" key="3">
    <source>
        <dbReference type="Proteomes" id="UP000236594"/>
    </source>
</evidence>
<gene>
    <name evidence="2" type="ORF">C1631_006190</name>
</gene>
<protein>
    <recommendedName>
        <fullName evidence="4">PH domain-containing protein</fullName>
    </recommendedName>
</protein>
<evidence type="ECO:0000256" key="1">
    <source>
        <dbReference type="SAM" id="Phobius"/>
    </source>
</evidence>
<dbReference type="EMBL" id="PPED02000001">
    <property type="protein sequence ID" value="PWN72186.1"/>
    <property type="molecule type" value="Genomic_DNA"/>
</dbReference>
<keyword evidence="1" id="KW-0472">Membrane</keyword>
<sequence length="119" mass="14041">MIKDAGWILLLAPLIFFISVSMFVYTRQELIVLNNALHFVGGFKRYFISWDDITKVDMDRLGKYKTPAVTIYYSGGRLKLNKSFYPGPQFKRILSILETKIDPKLYTERYFEIRNQTGW</sequence>
<accession>A0A316XHD4</accession>
<dbReference type="Proteomes" id="UP000236594">
    <property type="component" value="Unassembled WGS sequence"/>
</dbReference>
<comment type="caution">
    <text evidence="2">The sequence shown here is derived from an EMBL/GenBank/DDBJ whole genome shotgun (WGS) entry which is preliminary data.</text>
</comment>
<keyword evidence="3" id="KW-1185">Reference proteome</keyword>
<evidence type="ECO:0000313" key="2">
    <source>
        <dbReference type="EMBL" id="PWN72186.1"/>
    </source>
</evidence>
<dbReference type="AlphaFoldDB" id="A0A316XHD4"/>
<keyword evidence="1" id="KW-0812">Transmembrane</keyword>
<organism evidence="2 3">
    <name type="scientific">Chryseobacterium phosphatilyticum</name>
    <dbReference type="NCBI Taxonomy" id="475075"/>
    <lineage>
        <taxon>Bacteria</taxon>
        <taxon>Pseudomonadati</taxon>
        <taxon>Bacteroidota</taxon>
        <taxon>Flavobacteriia</taxon>
        <taxon>Flavobacteriales</taxon>
        <taxon>Weeksellaceae</taxon>
        <taxon>Chryseobacterium group</taxon>
        <taxon>Chryseobacterium</taxon>
    </lineage>
</organism>